<dbReference type="PANTHER" id="PTHR45683">
    <property type="entry name" value="MITOCHONDRIAL NICOTINAMIDE ADENINE DINUCLEOTIDE TRANSPORTER 1-RELATED-RELATED"/>
    <property type="match status" value="1"/>
</dbReference>
<keyword evidence="6" id="KW-1133">Transmembrane helix</keyword>
<evidence type="ECO:0000256" key="7">
    <source>
        <dbReference type="ARBA" id="ARBA00023136"/>
    </source>
</evidence>
<dbReference type="Proteomes" id="UP000834106">
    <property type="component" value="Chromosome 9"/>
</dbReference>
<keyword evidence="3" id="KW-0813">Transport</keyword>
<keyword evidence="4" id="KW-0812">Transmembrane</keyword>
<dbReference type="InterPro" id="IPR023395">
    <property type="entry name" value="MCP_dom_sf"/>
</dbReference>
<dbReference type="GO" id="GO:0006862">
    <property type="term" value="P:nucleotide transport"/>
    <property type="evidence" value="ECO:0007669"/>
    <property type="project" value="InterPro"/>
</dbReference>
<dbReference type="EMBL" id="OU503044">
    <property type="protein sequence ID" value="CAI9768098.1"/>
    <property type="molecule type" value="Genomic_DNA"/>
</dbReference>
<gene>
    <name evidence="8" type="ORF">FPE_LOCUS15528</name>
</gene>
<dbReference type="AlphaFoldDB" id="A0AAD1ZE50"/>
<evidence type="ECO:0000313" key="9">
    <source>
        <dbReference type="Proteomes" id="UP000834106"/>
    </source>
</evidence>
<evidence type="ECO:0000256" key="6">
    <source>
        <dbReference type="ARBA" id="ARBA00022989"/>
    </source>
</evidence>
<protein>
    <submittedName>
        <fullName evidence="8">Uncharacterized protein</fullName>
    </submittedName>
</protein>
<dbReference type="Pfam" id="PF00153">
    <property type="entry name" value="Mito_carr"/>
    <property type="match status" value="1"/>
</dbReference>
<dbReference type="SUPFAM" id="SSF103506">
    <property type="entry name" value="Mitochondrial carrier"/>
    <property type="match status" value="1"/>
</dbReference>
<accession>A0AAD1ZE50</accession>
<dbReference type="InterPro" id="IPR018108">
    <property type="entry name" value="MCP_transmembrane"/>
</dbReference>
<dbReference type="InterPro" id="IPR044712">
    <property type="entry name" value="SLC25A32-like"/>
</dbReference>
<keyword evidence="5" id="KW-0677">Repeat</keyword>
<evidence type="ECO:0000256" key="3">
    <source>
        <dbReference type="ARBA" id="ARBA00022448"/>
    </source>
</evidence>
<comment type="similarity">
    <text evidence="2">Belongs to the mitochondrial carrier (TC 2.A.29) family.</text>
</comment>
<keyword evidence="7" id="KW-0472">Membrane</keyword>
<reference evidence="8" key="1">
    <citation type="submission" date="2023-05" db="EMBL/GenBank/DDBJ databases">
        <authorList>
            <person name="Huff M."/>
        </authorList>
    </citation>
    <scope>NUCLEOTIDE SEQUENCE</scope>
</reference>
<comment type="subcellular location">
    <subcellularLocation>
        <location evidence="1">Membrane</location>
        <topology evidence="1">Multi-pass membrane protein</topology>
    </subcellularLocation>
</comment>
<proteinExistence type="inferred from homology"/>
<dbReference type="Gene3D" id="1.50.40.10">
    <property type="entry name" value="Mitochondrial carrier domain"/>
    <property type="match status" value="1"/>
</dbReference>
<sequence length="189" mass="20833">MNLNSEKIAFFQVYFTIYGHLKELLHLHEISALNISSNSGNFSCVSSCEHTEDGNDQLSFGSNMISASGAGLQQPLQQIHCGLLRHNFNGLLPSLAGISHVAIQLPAYEKNEILLSRTGGGRFITPAFEPVVMSELCIHQIVRSKLQEQGQMMNSGLQYDGVLDCIKKVFEKEGLTGFYRGCALLKQRG</sequence>
<name>A0AAD1ZE50_9LAMI</name>
<evidence type="ECO:0000256" key="4">
    <source>
        <dbReference type="ARBA" id="ARBA00022692"/>
    </source>
</evidence>
<evidence type="ECO:0000256" key="2">
    <source>
        <dbReference type="ARBA" id="ARBA00006375"/>
    </source>
</evidence>
<evidence type="ECO:0000313" key="8">
    <source>
        <dbReference type="EMBL" id="CAI9768098.1"/>
    </source>
</evidence>
<dbReference type="GO" id="GO:0016020">
    <property type="term" value="C:membrane"/>
    <property type="evidence" value="ECO:0007669"/>
    <property type="project" value="UniProtKB-SubCell"/>
</dbReference>
<dbReference type="GO" id="GO:0055085">
    <property type="term" value="P:transmembrane transport"/>
    <property type="evidence" value="ECO:0007669"/>
    <property type="project" value="InterPro"/>
</dbReference>
<evidence type="ECO:0000256" key="1">
    <source>
        <dbReference type="ARBA" id="ARBA00004141"/>
    </source>
</evidence>
<keyword evidence="9" id="KW-1185">Reference proteome</keyword>
<evidence type="ECO:0000256" key="5">
    <source>
        <dbReference type="ARBA" id="ARBA00022737"/>
    </source>
</evidence>
<organism evidence="8 9">
    <name type="scientific">Fraxinus pennsylvanica</name>
    <dbReference type="NCBI Taxonomy" id="56036"/>
    <lineage>
        <taxon>Eukaryota</taxon>
        <taxon>Viridiplantae</taxon>
        <taxon>Streptophyta</taxon>
        <taxon>Embryophyta</taxon>
        <taxon>Tracheophyta</taxon>
        <taxon>Spermatophyta</taxon>
        <taxon>Magnoliopsida</taxon>
        <taxon>eudicotyledons</taxon>
        <taxon>Gunneridae</taxon>
        <taxon>Pentapetalae</taxon>
        <taxon>asterids</taxon>
        <taxon>lamiids</taxon>
        <taxon>Lamiales</taxon>
        <taxon>Oleaceae</taxon>
        <taxon>Oleeae</taxon>
        <taxon>Fraxinus</taxon>
    </lineage>
</organism>